<gene>
    <name evidence="4" type="ORF">CNMCM6805_002871</name>
</gene>
<dbReference type="GO" id="GO:0008270">
    <property type="term" value="F:zinc ion binding"/>
    <property type="evidence" value="ECO:0007669"/>
    <property type="project" value="InterPro"/>
</dbReference>
<dbReference type="Proteomes" id="UP000653565">
    <property type="component" value="Unassembled WGS sequence"/>
</dbReference>
<dbReference type="AlphaFoldDB" id="A0A8H4M434"/>
<dbReference type="PANTHER" id="PTHR47425:SF3">
    <property type="entry name" value="ZN(II)2CYS6 TRANSCRIPTION FACTOR (EUROFUNG)"/>
    <property type="match status" value="1"/>
</dbReference>
<dbReference type="InterPro" id="IPR052761">
    <property type="entry name" value="Fungal_Detox/Toxin_TFs"/>
</dbReference>
<dbReference type="GO" id="GO:0003677">
    <property type="term" value="F:DNA binding"/>
    <property type="evidence" value="ECO:0007669"/>
    <property type="project" value="InterPro"/>
</dbReference>
<dbReference type="EMBL" id="JAAAPX010000177">
    <property type="protein sequence ID" value="KAF4227491.1"/>
    <property type="molecule type" value="Genomic_DNA"/>
</dbReference>
<evidence type="ECO:0000313" key="5">
    <source>
        <dbReference type="Proteomes" id="UP000653565"/>
    </source>
</evidence>
<dbReference type="GO" id="GO:0006351">
    <property type="term" value="P:DNA-templated transcription"/>
    <property type="evidence" value="ECO:0007669"/>
    <property type="project" value="InterPro"/>
</dbReference>
<name>A0A8H4M434_9EURO</name>
<evidence type="ECO:0000259" key="3">
    <source>
        <dbReference type="SMART" id="SM00906"/>
    </source>
</evidence>
<comment type="caution">
    <text evidence="4">The sequence shown here is derived from an EMBL/GenBank/DDBJ whole genome shotgun (WGS) entry which is preliminary data.</text>
</comment>
<organism evidence="4 5">
    <name type="scientific">Aspergillus fumigatiaffinis</name>
    <dbReference type="NCBI Taxonomy" id="340414"/>
    <lineage>
        <taxon>Eukaryota</taxon>
        <taxon>Fungi</taxon>
        <taxon>Dikarya</taxon>
        <taxon>Ascomycota</taxon>
        <taxon>Pezizomycotina</taxon>
        <taxon>Eurotiomycetes</taxon>
        <taxon>Eurotiomycetidae</taxon>
        <taxon>Eurotiales</taxon>
        <taxon>Aspergillaceae</taxon>
        <taxon>Aspergillus</taxon>
        <taxon>Aspergillus subgen. Fumigati</taxon>
    </lineage>
</organism>
<feature type="compositionally biased region" description="Basic and acidic residues" evidence="2">
    <location>
        <begin position="472"/>
        <end position="482"/>
    </location>
</feature>
<accession>A0A8H4M434</accession>
<protein>
    <recommendedName>
        <fullName evidence="3">Xylanolytic transcriptional activator regulatory domain-containing protein</fullName>
    </recommendedName>
</protein>
<dbReference type="InterPro" id="IPR007219">
    <property type="entry name" value="XnlR_reg_dom"/>
</dbReference>
<evidence type="ECO:0000256" key="2">
    <source>
        <dbReference type="SAM" id="MobiDB-lite"/>
    </source>
</evidence>
<evidence type="ECO:0000313" key="4">
    <source>
        <dbReference type="EMBL" id="KAF4227491.1"/>
    </source>
</evidence>
<feature type="domain" description="Xylanolytic transcriptional activator regulatory" evidence="3">
    <location>
        <begin position="128"/>
        <end position="200"/>
    </location>
</feature>
<keyword evidence="5" id="KW-1185">Reference proteome</keyword>
<evidence type="ECO:0000256" key="1">
    <source>
        <dbReference type="ARBA" id="ARBA00023242"/>
    </source>
</evidence>
<reference evidence="4" key="1">
    <citation type="journal article" date="2020" name="bioRxiv">
        <title>Genomic and phenotypic heterogeneity of clinical isolates of the human pathogens Aspergillus fumigatus, Aspergillus lentulus and Aspergillus fumigatiaffinis.</title>
        <authorList>
            <person name="dos Santos R.A.C."/>
            <person name="Steenwyk J.L."/>
            <person name="Rivero-Menendez O."/>
            <person name="Mead M.E."/>
            <person name="Silva L.P."/>
            <person name="Bastos R.W."/>
            <person name="Alastruey-Izquierdo A."/>
            <person name="Goldman G.H."/>
            <person name="Rokas A."/>
        </authorList>
    </citation>
    <scope>NUCLEOTIDE SEQUENCE</scope>
    <source>
        <strain evidence="4">CNM-CM6805</strain>
    </source>
</reference>
<dbReference type="Pfam" id="PF04082">
    <property type="entry name" value="Fungal_trans"/>
    <property type="match status" value="1"/>
</dbReference>
<reference evidence="4" key="2">
    <citation type="submission" date="2020-04" db="EMBL/GenBank/DDBJ databases">
        <authorList>
            <person name="Santos R.A.C."/>
            <person name="Steenwyk J.L."/>
            <person name="Rivero-Menendez O."/>
            <person name="Mead M.E."/>
            <person name="Silva L.P."/>
            <person name="Bastos R.W."/>
            <person name="Alastruey-Izquierdo A."/>
            <person name="Goldman G.H."/>
            <person name="Rokas A."/>
        </authorList>
    </citation>
    <scope>NUCLEOTIDE SEQUENCE</scope>
    <source>
        <strain evidence="4">CNM-CM6805</strain>
    </source>
</reference>
<feature type="region of interest" description="Disordered" evidence="2">
    <location>
        <begin position="472"/>
        <end position="496"/>
    </location>
</feature>
<keyword evidence="1" id="KW-0539">Nucleus</keyword>
<proteinExistence type="predicted"/>
<sequence length="536" mass="60749">MADPPTFPRLLHEIDESERGAVDYLKANNALDIPAKHFVDDCIQSYFSYVHPFLPVIDKSAFLCAYNGWNPSQQLLPIGVSLFLLQSMVFAGSCLLYDFDYEPHRLTVLQGVLLMANYYDSFDDRKNTWHWVGVAIDLAQTLGLYRNPVQRPGLSDRQRRIHKIIWWCCVVRDRFASLGIGRPLRILSRFTDVPALTSDDFGHEESQSQVDRDLESMFIALVDLCSVGESACTMHLSMTRPKASPAEVADCEARLREWFERLPVAAGSQPVMSGCNSSVSQIVLHRNILLQVYQIFLSTVHQPHLLRTEDPSPGLHEMRQLSRRRLKQTVCDITQLAAELVNLDLVKYCPMTKAIAILPTLAVHFNELKSAKTQDSRRVHMNRFNMCLMVLYGLRDMYWIPDRYIPSFEVAIDRVLAVGRTSLYTRHAEGSGLGLEPEALHLQTANPTSSHLETSLAPSAIVVAERAWSESGKSKARDEDRTPFSTTLLPRPDFELGSGLEEEQWGFDEWLRQFQVDDIDPDSLYSSREEGVSSAN</sequence>
<dbReference type="SMART" id="SM00906">
    <property type="entry name" value="Fungal_trans"/>
    <property type="match status" value="1"/>
</dbReference>
<dbReference type="PANTHER" id="PTHR47425">
    <property type="entry name" value="FARB-RELATED"/>
    <property type="match status" value="1"/>
</dbReference>
<dbReference type="CDD" id="cd12148">
    <property type="entry name" value="fungal_TF_MHR"/>
    <property type="match status" value="1"/>
</dbReference>